<organism evidence="1 2">
    <name type="scientific">Cupriavidus laharis</name>
    <dbReference type="NCBI Taxonomy" id="151654"/>
    <lineage>
        <taxon>Bacteria</taxon>
        <taxon>Pseudomonadati</taxon>
        <taxon>Pseudomonadota</taxon>
        <taxon>Betaproteobacteria</taxon>
        <taxon>Burkholderiales</taxon>
        <taxon>Burkholderiaceae</taxon>
        <taxon>Cupriavidus</taxon>
    </lineage>
</organism>
<gene>
    <name evidence="1" type="ORF">LMG23992_00414</name>
</gene>
<accession>A0ABM8WD96</accession>
<reference evidence="1 2" key="1">
    <citation type="submission" date="2021-08" db="EMBL/GenBank/DDBJ databases">
        <authorList>
            <person name="Peeters C."/>
        </authorList>
    </citation>
    <scope>NUCLEOTIDE SEQUENCE [LARGE SCALE GENOMIC DNA]</scope>
    <source>
        <strain evidence="1 2">LMG 23992</strain>
    </source>
</reference>
<protein>
    <recommendedName>
        <fullName evidence="3">Lipoprotein</fullName>
    </recommendedName>
</protein>
<evidence type="ECO:0000313" key="1">
    <source>
        <dbReference type="EMBL" id="CAG9165283.1"/>
    </source>
</evidence>
<name>A0ABM8WD96_9BURK</name>
<dbReference type="Proteomes" id="UP000727654">
    <property type="component" value="Unassembled WGS sequence"/>
</dbReference>
<dbReference type="RefSeq" id="WP_224078120.1">
    <property type="nucleotide sequence ID" value="NZ_CAJZAI010000001.1"/>
</dbReference>
<dbReference type="EMBL" id="CAJZAI010000001">
    <property type="protein sequence ID" value="CAG9165283.1"/>
    <property type="molecule type" value="Genomic_DNA"/>
</dbReference>
<evidence type="ECO:0000313" key="2">
    <source>
        <dbReference type="Proteomes" id="UP000727654"/>
    </source>
</evidence>
<dbReference type="PROSITE" id="PS51257">
    <property type="entry name" value="PROKAR_LIPOPROTEIN"/>
    <property type="match status" value="1"/>
</dbReference>
<sequence>MNKSILAIGFCVLAMQGCATKNYGRQGVVTDFERQTMSCREIQLEQAKVQGYIQAVDKESEFSGRSILSFLGDFGIGNVIEKNAAMESADSRAYQLRMLSYERRCSEKTQAVAAPARPVATAQ</sequence>
<comment type="caution">
    <text evidence="1">The sequence shown here is derived from an EMBL/GenBank/DDBJ whole genome shotgun (WGS) entry which is preliminary data.</text>
</comment>
<keyword evidence="2" id="KW-1185">Reference proteome</keyword>
<evidence type="ECO:0008006" key="3">
    <source>
        <dbReference type="Google" id="ProtNLM"/>
    </source>
</evidence>
<proteinExistence type="predicted"/>